<dbReference type="EMBL" id="JAQQBR010001832">
    <property type="protein sequence ID" value="KAK0167594.1"/>
    <property type="molecule type" value="Genomic_DNA"/>
</dbReference>
<evidence type="ECO:0000313" key="5">
    <source>
        <dbReference type="EMBL" id="KAK0167594.1"/>
    </source>
</evidence>
<organism evidence="5 6">
    <name type="scientific">Microctonus hyperodae</name>
    <name type="common">Parasitoid wasp</name>
    <dbReference type="NCBI Taxonomy" id="165561"/>
    <lineage>
        <taxon>Eukaryota</taxon>
        <taxon>Metazoa</taxon>
        <taxon>Ecdysozoa</taxon>
        <taxon>Arthropoda</taxon>
        <taxon>Hexapoda</taxon>
        <taxon>Insecta</taxon>
        <taxon>Pterygota</taxon>
        <taxon>Neoptera</taxon>
        <taxon>Endopterygota</taxon>
        <taxon>Hymenoptera</taxon>
        <taxon>Apocrita</taxon>
        <taxon>Ichneumonoidea</taxon>
        <taxon>Braconidae</taxon>
        <taxon>Euphorinae</taxon>
        <taxon>Microctonus</taxon>
    </lineage>
</organism>
<gene>
    <name evidence="5" type="ORF">PV327_004970</name>
</gene>
<feature type="domain" description="Hpc2-related" evidence="3">
    <location>
        <begin position="112"/>
        <end position="163"/>
    </location>
</feature>
<dbReference type="PANTHER" id="PTHR21669">
    <property type="entry name" value="CAPZ-INTERACTING PROTEIN AND RELATED PROTEINS"/>
    <property type="match status" value="1"/>
</dbReference>
<comment type="caution">
    <text evidence="5">The sequence shown here is derived from an EMBL/GenBank/DDBJ whole genome shotgun (WGS) entry which is preliminary data.</text>
</comment>
<evidence type="ECO:0000313" key="6">
    <source>
        <dbReference type="Proteomes" id="UP001168972"/>
    </source>
</evidence>
<feature type="region of interest" description="Disordered" evidence="2">
    <location>
        <begin position="1"/>
        <end position="32"/>
    </location>
</feature>
<dbReference type="Proteomes" id="UP001168972">
    <property type="component" value="Unassembled WGS sequence"/>
</dbReference>
<evidence type="ECO:0000259" key="4">
    <source>
        <dbReference type="Pfam" id="PF14075"/>
    </source>
</evidence>
<feature type="region of interest" description="Disordered" evidence="2">
    <location>
        <begin position="66"/>
        <end position="91"/>
    </location>
</feature>
<proteinExistence type="predicted"/>
<feature type="domain" description="Ubinuclein middle" evidence="4">
    <location>
        <begin position="385"/>
        <end position="594"/>
    </location>
</feature>
<feature type="region of interest" description="Disordered" evidence="2">
    <location>
        <begin position="508"/>
        <end position="534"/>
    </location>
</feature>
<sequence>MSEQKRVPTQTLELSGSLVNATKKEKKGEKSKQLVPSFRFELSLDDKNEKGYSEFNYAHLLKSAEKKRGKEQKISDESAVNGLDPFDDDDDEKLRNMAKRFEAKYGTAPADKNRKKYDDDVDLGAGYDENDSFIDNTDAYDEVVPEGVTTAYGGFYINSGLLEFSVKPEEQNLSAHRNNNNNDDNSSESSEDEVEDSNGPDSKRRSRLLISSSEDEDIDEIVTEPLVKKVKLDENGEKKSADDVMIKKKKKVIGDQQYLDNSNRQKNIDDKRDSSMEVDRILDCQDDRKKLNCDVKMKSKKIDVRKFVKDVTVTINGNGNDEKKLIDSKKFVGKDSNIDDAIESVVNDGRIDDESSRDTIDSGKSRCVAGTSSECEDVDKMDIRLPENLPDDIRDIINKLKKAAECNKEGKIKFFDASVNSTLFSLEKKLRILDSSTVRSQVYAHLAHFLSCSKVTLANRAKKLCLQDVEGKMKEPMERLKTIIDDLMPSVIEKYNNDCQRVVEEKGVEASFSDRDSSDGNEKSTEKSKNPRKRFPWTSEARKLVYEIVTEWRQYFKMQKSRKESMETFVKTFVESKIVPLWPQGWMRVETLLKYANSEPATVIESDSS</sequence>
<dbReference type="InterPro" id="IPR026947">
    <property type="entry name" value="UBN_middle_dom"/>
</dbReference>
<dbReference type="GO" id="GO:0006325">
    <property type="term" value="P:chromatin organization"/>
    <property type="evidence" value="ECO:0007669"/>
    <property type="project" value="TreeGrafter"/>
</dbReference>
<feature type="compositionally biased region" description="Basic and acidic residues" evidence="2">
    <location>
        <begin position="66"/>
        <end position="76"/>
    </location>
</feature>
<dbReference type="Pfam" id="PF14075">
    <property type="entry name" value="UBN_AB"/>
    <property type="match status" value="1"/>
</dbReference>
<feature type="compositionally biased region" description="Acidic residues" evidence="2">
    <location>
        <begin position="185"/>
        <end position="198"/>
    </location>
</feature>
<evidence type="ECO:0000259" key="3">
    <source>
        <dbReference type="Pfam" id="PF08729"/>
    </source>
</evidence>
<dbReference type="InterPro" id="IPR014840">
    <property type="entry name" value="HRD"/>
</dbReference>
<keyword evidence="1" id="KW-0597">Phosphoprotein</keyword>
<name>A0AA39FDJ9_MICHY</name>
<feature type="region of interest" description="Disordered" evidence="2">
    <location>
        <begin position="171"/>
        <end position="211"/>
    </location>
</feature>
<dbReference type="GO" id="GO:0005634">
    <property type="term" value="C:nucleus"/>
    <property type="evidence" value="ECO:0007669"/>
    <property type="project" value="TreeGrafter"/>
</dbReference>
<feature type="compositionally biased region" description="Polar residues" evidence="2">
    <location>
        <begin position="7"/>
        <end position="20"/>
    </location>
</feature>
<dbReference type="PANTHER" id="PTHR21669:SF28">
    <property type="entry name" value="YEMANUCLEIN"/>
    <property type="match status" value="1"/>
</dbReference>
<dbReference type="Pfam" id="PF08729">
    <property type="entry name" value="HUN"/>
    <property type="match status" value="1"/>
</dbReference>
<feature type="compositionally biased region" description="Basic and acidic residues" evidence="2">
    <location>
        <begin position="508"/>
        <end position="529"/>
    </location>
</feature>
<feature type="compositionally biased region" description="Basic and acidic residues" evidence="2">
    <location>
        <begin position="22"/>
        <end position="32"/>
    </location>
</feature>
<dbReference type="AlphaFoldDB" id="A0AA39FDJ9"/>
<protein>
    <recommendedName>
        <fullName evidence="7">Ubinuclein-1</fullName>
    </recommendedName>
</protein>
<evidence type="ECO:0008006" key="7">
    <source>
        <dbReference type="Google" id="ProtNLM"/>
    </source>
</evidence>
<keyword evidence="6" id="KW-1185">Reference proteome</keyword>
<evidence type="ECO:0000256" key="2">
    <source>
        <dbReference type="SAM" id="MobiDB-lite"/>
    </source>
</evidence>
<evidence type="ECO:0000256" key="1">
    <source>
        <dbReference type="ARBA" id="ARBA00022553"/>
    </source>
</evidence>
<accession>A0AA39FDJ9</accession>
<reference evidence="5" key="2">
    <citation type="submission" date="2023-03" db="EMBL/GenBank/DDBJ databases">
        <authorList>
            <person name="Inwood S.N."/>
            <person name="Skelly J.G."/>
            <person name="Guhlin J."/>
            <person name="Harrop T.W.R."/>
            <person name="Goldson S.G."/>
            <person name="Dearden P.K."/>
        </authorList>
    </citation>
    <scope>NUCLEOTIDE SEQUENCE</scope>
    <source>
        <strain evidence="5">Lincoln</strain>
        <tissue evidence="5">Whole body</tissue>
    </source>
</reference>
<reference evidence="5" key="1">
    <citation type="journal article" date="2023" name="bioRxiv">
        <title>Scaffold-level genome assemblies of two parasitoid biocontrol wasps reveal the parthenogenesis mechanism and an associated novel virus.</title>
        <authorList>
            <person name="Inwood S."/>
            <person name="Skelly J."/>
            <person name="Guhlin J."/>
            <person name="Harrop T."/>
            <person name="Goldson S."/>
            <person name="Dearden P."/>
        </authorList>
    </citation>
    <scope>NUCLEOTIDE SEQUENCE</scope>
    <source>
        <strain evidence="5">Lincoln</strain>
        <tissue evidence="5">Whole body</tissue>
    </source>
</reference>